<comment type="caution">
    <text evidence="1">The sequence shown here is derived from an EMBL/GenBank/DDBJ whole genome shotgun (WGS) entry which is preliminary data.</text>
</comment>
<sequence>IFHPTEPRVIGLLDWELSTLGNPRADLANLLQVYLIPYGGGSGDNKDGNEGLKLDRGLGGSVPDELGYPTSEENAVIYQGVAVRHLLGQAASSYAHIAASQIPVVMSKALQLARDKDAQEGKLRSNI</sequence>
<keyword evidence="2" id="KW-1185">Reference proteome</keyword>
<accession>A0ACC1HQY7</accession>
<gene>
    <name evidence="1" type="ORF">EV182_002970</name>
</gene>
<organism evidence="1 2">
    <name type="scientific">Spiromyces aspiralis</name>
    <dbReference type="NCBI Taxonomy" id="68401"/>
    <lineage>
        <taxon>Eukaryota</taxon>
        <taxon>Fungi</taxon>
        <taxon>Fungi incertae sedis</taxon>
        <taxon>Zoopagomycota</taxon>
        <taxon>Kickxellomycotina</taxon>
        <taxon>Kickxellomycetes</taxon>
        <taxon>Kickxellales</taxon>
        <taxon>Kickxellaceae</taxon>
        <taxon>Spiromyces</taxon>
    </lineage>
</organism>
<feature type="non-terminal residue" evidence="1">
    <location>
        <position position="1"/>
    </location>
</feature>
<proteinExistence type="predicted"/>
<reference evidence="1" key="1">
    <citation type="submission" date="2022-06" db="EMBL/GenBank/DDBJ databases">
        <title>Phylogenomic reconstructions and comparative analyses of Kickxellomycotina fungi.</title>
        <authorList>
            <person name="Reynolds N.K."/>
            <person name="Stajich J.E."/>
            <person name="Barry K."/>
            <person name="Grigoriev I.V."/>
            <person name="Crous P."/>
            <person name="Smith M.E."/>
        </authorList>
    </citation>
    <scope>NUCLEOTIDE SEQUENCE</scope>
    <source>
        <strain evidence="1">RSA 2271</strain>
    </source>
</reference>
<evidence type="ECO:0000313" key="1">
    <source>
        <dbReference type="EMBL" id="KAJ1678980.1"/>
    </source>
</evidence>
<evidence type="ECO:0000313" key="2">
    <source>
        <dbReference type="Proteomes" id="UP001145114"/>
    </source>
</evidence>
<dbReference type="EMBL" id="JAMZIH010000693">
    <property type="protein sequence ID" value="KAJ1678980.1"/>
    <property type="molecule type" value="Genomic_DNA"/>
</dbReference>
<dbReference type="Proteomes" id="UP001145114">
    <property type="component" value="Unassembled WGS sequence"/>
</dbReference>
<name>A0ACC1HQY7_9FUNG</name>
<protein>
    <submittedName>
        <fullName evidence="1">Uncharacterized protein</fullName>
    </submittedName>
</protein>